<protein>
    <submittedName>
        <fullName evidence="1">Uncharacterized protein</fullName>
    </submittedName>
</protein>
<name>A0ABN9GKW7_9NEOB</name>
<dbReference type="Proteomes" id="UP001162483">
    <property type="component" value="Unassembled WGS sequence"/>
</dbReference>
<proteinExistence type="predicted"/>
<dbReference type="EMBL" id="CATNWA010018745">
    <property type="protein sequence ID" value="CAI9609203.1"/>
    <property type="molecule type" value="Genomic_DNA"/>
</dbReference>
<accession>A0ABN9GKW7</accession>
<reference evidence="1" key="1">
    <citation type="submission" date="2023-05" db="EMBL/GenBank/DDBJ databases">
        <authorList>
            <person name="Stuckert A."/>
        </authorList>
    </citation>
    <scope>NUCLEOTIDE SEQUENCE</scope>
</reference>
<gene>
    <name evidence="1" type="ORF">SPARVUS_LOCUS14216180</name>
</gene>
<evidence type="ECO:0000313" key="2">
    <source>
        <dbReference type="Proteomes" id="UP001162483"/>
    </source>
</evidence>
<sequence length="74" mass="8604">MYQQPERLLLGQVNYAINPSHCHHLLFVQRKRKLGDISYNTIMVEVIVCITLPPPQLYRGLDKHSSVLFRGRNS</sequence>
<comment type="caution">
    <text evidence="1">The sequence shown here is derived from an EMBL/GenBank/DDBJ whole genome shotgun (WGS) entry which is preliminary data.</text>
</comment>
<evidence type="ECO:0000313" key="1">
    <source>
        <dbReference type="EMBL" id="CAI9609203.1"/>
    </source>
</evidence>
<keyword evidence="2" id="KW-1185">Reference proteome</keyword>
<organism evidence="1 2">
    <name type="scientific">Staurois parvus</name>
    <dbReference type="NCBI Taxonomy" id="386267"/>
    <lineage>
        <taxon>Eukaryota</taxon>
        <taxon>Metazoa</taxon>
        <taxon>Chordata</taxon>
        <taxon>Craniata</taxon>
        <taxon>Vertebrata</taxon>
        <taxon>Euteleostomi</taxon>
        <taxon>Amphibia</taxon>
        <taxon>Batrachia</taxon>
        <taxon>Anura</taxon>
        <taxon>Neobatrachia</taxon>
        <taxon>Ranoidea</taxon>
        <taxon>Ranidae</taxon>
        <taxon>Staurois</taxon>
    </lineage>
</organism>